<dbReference type="Gene3D" id="1.10.357.10">
    <property type="entry name" value="Tetracycline Repressor, domain 2"/>
    <property type="match status" value="1"/>
</dbReference>
<evidence type="ECO:0000313" key="7">
    <source>
        <dbReference type="Proteomes" id="UP000295685"/>
    </source>
</evidence>
<dbReference type="GO" id="GO:0003700">
    <property type="term" value="F:DNA-binding transcription factor activity"/>
    <property type="evidence" value="ECO:0007669"/>
    <property type="project" value="TreeGrafter"/>
</dbReference>
<sequence>MNHLTAQPLPDWDTVIVTDIGAAGSKGVPRAQREQQILDAAADEFGRYGYAGAALSAIASAAGVSKQLVLSYFGSKDGLYVACVERAGRNLIVPIEQAISGERGPIGTADDTLAAIFTALEPRPHDWNVINDRTPPTGGRAHAAARGVRTAIAGQAARGIAGLSELDYLKPEDVSLLTDVWMSTVTALVRWWLRHPEQPAAEMIQRSRRIFAALNMIDNEK</sequence>
<evidence type="ECO:0000313" key="5">
    <source>
        <dbReference type="EMBL" id="TEA03051.1"/>
    </source>
</evidence>
<keyword evidence="6" id="KW-1185">Reference proteome</keyword>
<dbReference type="InterPro" id="IPR001647">
    <property type="entry name" value="HTH_TetR"/>
</dbReference>
<evidence type="ECO:0000313" key="4">
    <source>
        <dbReference type="EMBL" id="TDZ98521.1"/>
    </source>
</evidence>
<protein>
    <submittedName>
        <fullName evidence="4">HTH-type transcriptional regulator RutR</fullName>
    </submittedName>
</protein>
<dbReference type="EMBL" id="PECM01000009">
    <property type="protein sequence ID" value="TEA03051.1"/>
    <property type="molecule type" value="Genomic_DNA"/>
</dbReference>
<dbReference type="PROSITE" id="PS50977">
    <property type="entry name" value="HTH_TETR_2"/>
    <property type="match status" value="1"/>
</dbReference>
<proteinExistence type="predicted"/>
<dbReference type="EMBL" id="PECK01000001">
    <property type="protein sequence ID" value="TDZ98521.1"/>
    <property type="molecule type" value="Genomic_DNA"/>
</dbReference>
<dbReference type="InterPro" id="IPR050109">
    <property type="entry name" value="HTH-type_TetR-like_transc_reg"/>
</dbReference>
<name>A0A4R8SLB9_9MYCO</name>
<dbReference type="PANTHER" id="PTHR30055">
    <property type="entry name" value="HTH-TYPE TRANSCRIPTIONAL REGULATOR RUTR"/>
    <property type="match status" value="1"/>
</dbReference>
<evidence type="ECO:0000259" key="3">
    <source>
        <dbReference type="PROSITE" id="PS50977"/>
    </source>
</evidence>
<dbReference type="PRINTS" id="PR00455">
    <property type="entry name" value="HTHTETR"/>
</dbReference>
<gene>
    <name evidence="4" type="primary">rutR</name>
    <name evidence="5" type="ORF">CCUG60883_03675</name>
    <name evidence="4" type="ORF">CCUG60885_00391</name>
</gene>
<comment type="caution">
    <text evidence="4">The sequence shown here is derived from an EMBL/GenBank/DDBJ whole genome shotgun (WGS) entry which is preliminary data.</text>
</comment>
<feature type="domain" description="HTH tetR-type" evidence="3">
    <location>
        <begin position="31"/>
        <end position="91"/>
    </location>
</feature>
<dbReference type="GO" id="GO:0000976">
    <property type="term" value="F:transcription cis-regulatory region binding"/>
    <property type="evidence" value="ECO:0007669"/>
    <property type="project" value="TreeGrafter"/>
</dbReference>
<dbReference type="Pfam" id="PF00440">
    <property type="entry name" value="TetR_N"/>
    <property type="match status" value="1"/>
</dbReference>
<dbReference type="InterPro" id="IPR009057">
    <property type="entry name" value="Homeodomain-like_sf"/>
</dbReference>
<evidence type="ECO:0000256" key="2">
    <source>
        <dbReference type="PROSITE-ProRule" id="PRU00335"/>
    </source>
</evidence>
<reference evidence="6 7" key="1">
    <citation type="journal article" date="2019" name="Sci. Rep.">
        <title>Extended insight into the Mycobacterium chelonae-abscessus complex through whole genome sequencing of Mycobacterium salmoniphilum outbreak and Mycobacterium salmoniphilum-like strains.</title>
        <authorList>
            <person name="Behra P.R.K."/>
            <person name="Das S."/>
            <person name="Pettersson B.M.F."/>
            <person name="Shirreff L."/>
            <person name="DuCote T."/>
            <person name="Jacobsson K.G."/>
            <person name="Ennis D.G."/>
            <person name="Kirsebom L.A."/>
        </authorList>
    </citation>
    <scope>NUCLEOTIDE SEQUENCE [LARGE SCALE GENOMIC DNA]</scope>
    <source>
        <strain evidence="5 6">CCUG 60883</strain>
        <strain evidence="4 7">CCUG 60885</strain>
    </source>
</reference>
<keyword evidence="1 2" id="KW-0238">DNA-binding</keyword>
<dbReference type="Proteomes" id="UP000294844">
    <property type="component" value="Unassembled WGS sequence"/>
</dbReference>
<organism evidence="4 7">
    <name type="scientific">Mycobacteroides salmoniphilum</name>
    <dbReference type="NCBI Taxonomy" id="404941"/>
    <lineage>
        <taxon>Bacteria</taxon>
        <taxon>Bacillati</taxon>
        <taxon>Actinomycetota</taxon>
        <taxon>Actinomycetes</taxon>
        <taxon>Mycobacteriales</taxon>
        <taxon>Mycobacteriaceae</taxon>
        <taxon>Mycobacteroides</taxon>
    </lineage>
</organism>
<dbReference type="OrthoDB" id="3767959at2"/>
<evidence type="ECO:0000256" key="1">
    <source>
        <dbReference type="ARBA" id="ARBA00023125"/>
    </source>
</evidence>
<dbReference type="SUPFAM" id="SSF46689">
    <property type="entry name" value="Homeodomain-like"/>
    <property type="match status" value="1"/>
</dbReference>
<feature type="DNA-binding region" description="H-T-H motif" evidence="2">
    <location>
        <begin position="54"/>
        <end position="73"/>
    </location>
</feature>
<dbReference type="Proteomes" id="UP000295685">
    <property type="component" value="Unassembled WGS sequence"/>
</dbReference>
<accession>A0A4R8SLB9</accession>
<dbReference type="AlphaFoldDB" id="A0A4R8SLB9"/>
<evidence type="ECO:0000313" key="6">
    <source>
        <dbReference type="Proteomes" id="UP000294844"/>
    </source>
</evidence>
<dbReference type="PANTHER" id="PTHR30055:SF158">
    <property type="entry name" value="POSSIBLE TRANSCRIPTIONAL REGULATORY PROTEIN (PROBABLY TETR-FAMILY)"/>
    <property type="match status" value="1"/>
</dbReference>